<comment type="caution">
    <text evidence="2">The sequence shown here is derived from an EMBL/GenBank/DDBJ whole genome shotgun (WGS) entry which is preliminary data.</text>
</comment>
<evidence type="ECO:0008006" key="4">
    <source>
        <dbReference type="Google" id="ProtNLM"/>
    </source>
</evidence>
<name>A0ABT7QWC1_9BACT</name>
<keyword evidence="3" id="KW-1185">Reference proteome</keyword>
<dbReference type="Proteomes" id="UP001169069">
    <property type="component" value="Unassembled WGS sequence"/>
</dbReference>
<sequence length="132" mass="14557">MKKILVIGVLSTTLMFGAGVSKAEQVITMQGLESAMGMIQKGFLRDNPAIMKLGVESLKEKLVSINSFVIEKSVMDGDNFDAKQYAQKEVKNITNLADKMLKDFEAGDKASARETYDKTLSQCMACHTTIRK</sequence>
<accession>A0ABT7QWC1</accession>
<feature type="signal peptide" evidence="1">
    <location>
        <begin position="1"/>
        <end position="23"/>
    </location>
</feature>
<protein>
    <recommendedName>
        <fullName evidence="4">Cytochrome C</fullName>
    </recommendedName>
</protein>
<organism evidence="2 3">
    <name type="scientific">Sulfurovum zhangzhouensis</name>
    <dbReference type="NCBI Taxonomy" id="3019067"/>
    <lineage>
        <taxon>Bacteria</taxon>
        <taxon>Pseudomonadati</taxon>
        <taxon>Campylobacterota</taxon>
        <taxon>Epsilonproteobacteria</taxon>
        <taxon>Campylobacterales</taxon>
        <taxon>Sulfurovaceae</taxon>
        <taxon>Sulfurovum</taxon>
    </lineage>
</organism>
<gene>
    <name evidence="2" type="ORF">PGH07_03060</name>
</gene>
<dbReference type="RefSeq" id="WP_289412465.1">
    <property type="nucleotide sequence ID" value="NZ_JAQIBD010000001.1"/>
</dbReference>
<dbReference type="SUPFAM" id="SSF47175">
    <property type="entry name" value="Cytochromes"/>
    <property type="match status" value="1"/>
</dbReference>
<evidence type="ECO:0000313" key="3">
    <source>
        <dbReference type="Proteomes" id="UP001169069"/>
    </source>
</evidence>
<reference evidence="2" key="1">
    <citation type="submission" date="2023-01" db="EMBL/GenBank/DDBJ databases">
        <title>Sulfurovum sp. zt1-1 genome assembly.</title>
        <authorList>
            <person name="Wang J."/>
        </authorList>
    </citation>
    <scope>NUCLEOTIDE SEQUENCE</scope>
    <source>
        <strain evidence="2">Zt1-1</strain>
    </source>
</reference>
<dbReference type="InterPro" id="IPR010980">
    <property type="entry name" value="Cyt_c/b562"/>
</dbReference>
<keyword evidence="1" id="KW-0732">Signal</keyword>
<dbReference type="EMBL" id="JAQIBD010000001">
    <property type="protein sequence ID" value="MDM5271145.1"/>
    <property type="molecule type" value="Genomic_DNA"/>
</dbReference>
<proteinExistence type="predicted"/>
<evidence type="ECO:0000313" key="2">
    <source>
        <dbReference type="EMBL" id="MDM5271145.1"/>
    </source>
</evidence>
<feature type="chain" id="PRO_5046509217" description="Cytochrome C" evidence="1">
    <location>
        <begin position="24"/>
        <end position="132"/>
    </location>
</feature>
<evidence type="ECO:0000256" key="1">
    <source>
        <dbReference type="SAM" id="SignalP"/>
    </source>
</evidence>